<keyword evidence="3" id="KW-0238">DNA-binding</keyword>
<evidence type="ECO:0000256" key="1">
    <source>
        <dbReference type="ARBA" id="ARBA00022741"/>
    </source>
</evidence>
<dbReference type="EC" id="5.6.2.3" evidence="3"/>
<keyword evidence="3" id="KW-0540">Nuclease</keyword>
<organism evidence="5 6">
    <name type="scientific">Deefgea tanakiae</name>
    <dbReference type="NCBI Taxonomy" id="2865840"/>
    <lineage>
        <taxon>Bacteria</taxon>
        <taxon>Pseudomonadati</taxon>
        <taxon>Pseudomonadota</taxon>
        <taxon>Betaproteobacteria</taxon>
        <taxon>Neisseriales</taxon>
        <taxon>Chitinibacteraceae</taxon>
        <taxon>Deefgea</taxon>
    </lineage>
</organism>
<keyword evidence="3" id="KW-0347">Helicase</keyword>
<evidence type="ECO:0000313" key="5">
    <source>
        <dbReference type="EMBL" id="QZA78804.1"/>
    </source>
</evidence>
<keyword evidence="3" id="KW-0234">DNA repair</keyword>
<keyword evidence="2 3" id="KW-0067">ATP-binding</keyword>
<comment type="catalytic activity">
    <reaction evidence="3">
        <text>ATP + H2O = ADP + phosphate + H(+)</text>
        <dbReference type="Rhea" id="RHEA:13065"/>
        <dbReference type="ChEBI" id="CHEBI:15377"/>
        <dbReference type="ChEBI" id="CHEBI:15378"/>
        <dbReference type="ChEBI" id="CHEBI:30616"/>
        <dbReference type="ChEBI" id="CHEBI:43474"/>
        <dbReference type="ChEBI" id="CHEBI:456216"/>
        <dbReference type="EC" id="5.6.2.3"/>
    </reaction>
</comment>
<dbReference type="InterPro" id="IPR027785">
    <property type="entry name" value="UvrD-like_helicase_C"/>
</dbReference>
<dbReference type="NCBIfam" id="TIGR01447">
    <property type="entry name" value="recD"/>
    <property type="match status" value="1"/>
</dbReference>
<accession>A0ABX8Z8A1</accession>
<keyword evidence="3" id="KW-0227">DNA damage</keyword>
<gene>
    <name evidence="3 5" type="primary">recD</name>
    <name evidence="5" type="ORF">K4H28_05190</name>
</gene>
<dbReference type="RefSeq" id="WP_221007324.1">
    <property type="nucleotide sequence ID" value="NZ_CP081150.1"/>
</dbReference>
<evidence type="ECO:0000256" key="3">
    <source>
        <dbReference type="HAMAP-Rule" id="MF_01487"/>
    </source>
</evidence>
<comment type="similarity">
    <text evidence="3">Belongs to the RecD family.</text>
</comment>
<dbReference type="Gene3D" id="3.40.50.300">
    <property type="entry name" value="P-loop containing nucleotide triphosphate hydrolases"/>
    <property type="match status" value="3"/>
</dbReference>
<feature type="domain" description="UvrD-like helicase C-terminal" evidence="4">
    <location>
        <begin position="511"/>
        <end position="560"/>
    </location>
</feature>
<protein>
    <recommendedName>
        <fullName evidence="3">RecBCD enzyme subunit RecD</fullName>
        <ecNumber evidence="3">5.6.2.3</ecNumber>
    </recommendedName>
    <alternativeName>
        <fullName evidence="3">DNA 5'-3' helicase subunit RecD</fullName>
    </alternativeName>
    <alternativeName>
        <fullName evidence="3">Exonuclease V subunit RecD</fullName>
        <shortName evidence="3">ExoV subunit RecD</shortName>
    </alternativeName>
    <alternativeName>
        <fullName evidence="3">Helicase/nuclease RecBCD subunit RecD</fullName>
    </alternativeName>
</protein>
<dbReference type="Pfam" id="PF13538">
    <property type="entry name" value="UvrD_C_2"/>
    <property type="match status" value="1"/>
</dbReference>
<dbReference type="Proteomes" id="UP000825679">
    <property type="component" value="Chromosome"/>
</dbReference>
<evidence type="ECO:0000313" key="6">
    <source>
        <dbReference type="Proteomes" id="UP000825679"/>
    </source>
</evidence>
<keyword evidence="3 5" id="KW-0378">Hydrolase</keyword>
<comment type="subunit">
    <text evidence="3">Heterotrimer of RecB, RecC and RecD. All subunits contribute to DNA-binding.</text>
</comment>
<dbReference type="PANTHER" id="PTHR43788">
    <property type="entry name" value="DNA2/NAM7 HELICASE FAMILY MEMBER"/>
    <property type="match status" value="1"/>
</dbReference>
<dbReference type="InterPro" id="IPR006344">
    <property type="entry name" value="RecD"/>
</dbReference>
<evidence type="ECO:0000259" key="4">
    <source>
        <dbReference type="Pfam" id="PF13538"/>
    </source>
</evidence>
<dbReference type="EMBL" id="CP081150">
    <property type="protein sequence ID" value="QZA78804.1"/>
    <property type="molecule type" value="Genomic_DNA"/>
</dbReference>
<dbReference type="SUPFAM" id="SSF52540">
    <property type="entry name" value="P-loop containing nucleoside triphosphate hydrolases"/>
    <property type="match status" value="2"/>
</dbReference>
<feature type="binding site" evidence="3">
    <location>
        <begin position="151"/>
        <end position="158"/>
    </location>
    <ligand>
        <name>ATP</name>
        <dbReference type="ChEBI" id="CHEBI:30616"/>
    </ligand>
</feature>
<reference evidence="5 6" key="1">
    <citation type="submission" date="2021-08" db="EMBL/GenBank/DDBJ databases">
        <title>complete genome sequencing of Deefgea sp. D25.</title>
        <authorList>
            <person name="Bae J.-W."/>
            <person name="Gim D.-H."/>
        </authorList>
    </citation>
    <scope>NUCLEOTIDE SEQUENCE [LARGE SCALE GENOMIC DNA]</scope>
    <source>
        <strain evidence="5 6">D25</strain>
    </source>
</reference>
<keyword evidence="3" id="KW-0413">Isomerase</keyword>
<dbReference type="CDD" id="cd18809">
    <property type="entry name" value="SF1_C_RecD"/>
    <property type="match status" value="1"/>
</dbReference>
<keyword evidence="1 3" id="KW-0547">Nucleotide-binding</keyword>
<proteinExistence type="inferred from homology"/>
<keyword evidence="6" id="KW-1185">Reference proteome</keyword>
<dbReference type="InterPro" id="IPR050534">
    <property type="entry name" value="Coronavir_polyprotein_1ab"/>
</dbReference>
<comment type="miscellaneous">
    <text evidence="3">In the RecBCD complex, RecB has a slow 3'-5' helicase, an exonuclease activity and loads RecA onto ssDNA, RecD has a fast 5'-3' helicase activity, while RecC stimulates the ATPase and processivity of the RecB helicase and contributes to recognition of the Chi site.</text>
</comment>
<dbReference type="HAMAP" id="MF_01487">
    <property type="entry name" value="RecD"/>
    <property type="match status" value="1"/>
</dbReference>
<dbReference type="Pfam" id="PF13245">
    <property type="entry name" value="AAA_19"/>
    <property type="match status" value="1"/>
</dbReference>
<dbReference type="GO" id="GO:0008854">
    <property type="term" value="F:exodeoxyribonuclease V activity"/>
    <property type="evidence" value="ECO:0007669"/>
    <property type="project" value="UniProtKB-EC"/>
</dbReference>
<dbReference type="InterPro" id="IPR027417">
    <property type="entry name" value="P-loop_NTPase"/>
</dbReference>
<dbReference type="PANTHER" id="PTHR43788:SF6">
    <property type="entry name" value="DNA HELICASE B"/>
    <property type="match status" value="1"/>
</dbReference>
<keyword evidence="3" id="KW-0269">Exonuclease</keyword>
<dbReference type="CDD" id="cd17933">
    <property type="entry name" value="DEXSc_RecD-like"/>
    <property type="match status" value="1"/>
</dbReference>
<evidence type="ECO:0000256" key="2">
    <source>
        <dbReference type="ARBA" id="ARBA00022840"/>
    </source>
</evidence>
<comment type="function">
    <text evidence="3">A helicase/nuclease that prepares dsDNA breaks (DSB) for recombinational DNA repair. Binds to DSBs and unwinds DNA via a highly rapid and processive ATP-dependent bidirectional helicase activity. Unwinds dsDNA until it encounters a Chi (crossover hotspot instigator) sequence from the 3' direction. Cuts ssDNA a few nucleotides 3' to the Chi site. The properties and activities of the enzyme are changed at Chi. The Chi-altered holoenzyme produces a long 3'-ssDNA overhang and facilitates RecA-binding to the ssDNA for homologous DNA recombination and repair. Holoenzyme degrades any linearized DNA that is unable to undergo homologous recombination. In the holoenzyme this subunit has ssDNA-dependent ATPase and 5'-3' helicase activity. When added to pre-assembled RecBC greatly stimulates nuclease activity and augments holoenzyme processivity. Negatively regulates the RecA-loading ability of RecBCD.</text>
</comment>
<name>A0ABX8Z8A1_9NEIS</name>
<sequence>MNEVVEKNAPVLDFSSALVQLLRRQNPAAPAELFGLAAELAKASERGDVCVEIPAQTDIAAWLASGLVGEAGCFAPLIVSQQRLYLARYHQYESRLAEQLLALAVDAVEPPDERVLRSQLQSLFANSKENPDWQKVAVAAALHQRLTVISGGPGTGKTTTLVKLLSLLQMTSKTTLQIGLAAPTGKAAMRMQEAIRKGKADLIAQGVLPDDIAVKIPDVAVTLHRLLGSRFNSVQFRHSAAQPLVLDVLVLDEASMIDLALMSKVVDALPPQGRLILLGDKDQLSSVEAGAVMGDLCAGAGLSPQFAEQLSNLTGQRIEAGFSESRIGDHVMTLQKSYRFSGVIGDLARAINRGDLRNLSELLAASSQSENSALTWYGTNPAQYDLMGPIMAGFDDFFAAVSRKACPNEVFKAFEAFRVLSPIRNGAASVTRVNAAIETQLLKRGLRSSDQVWYAGRPVLVPQNLYDLELYNGDIGLTLPDESGKLWVHFPTADGGTRSIAPARLPAVETAFAMTVHKSQGSEFGHVLLLLPSPAEGGSGLLSRELVYTAITRARSKVSLWGEETVIASASRKGVVRQSGLAARLQVGG</sequence>